<feature type="signal peptide" evidence="6">
    <location>
        <begin position="1"/>
        <end position="16"/>
    </location>
</feature>
<dbReference type="InterPro" id="IPR017157">
    <property type="entry name" value="Arylacetamide_deacetylase"/>
</dbReference>
<dbReference type="PANTHER" id="PTHR48081:SF28">
    <property type="entry name" value="ALPHA_BETA HYDROLASE FOLD-3 DOMAIN-CONTAINING PROTEIN"/>
    <property type="match status" value="1"/>
</dbReference>
<reference evidence="8" key="1">
    <citation type="thesis" date="2020" institute="ProQuest LLC" country="789 East Eisenhower Parkway, Ann Arbor, MI, USA">
        <title>Comparative Genomics and Chromosome Evolution.</title>
        <authorList>
            <person name="Mudd A.B."/>
        </authorList>
    </citation>
    <scope>NUCLEOTIDE SEQUENCE</scope>
    <source>
        <strain evidence="8">237g6f4</strain>
        <tissue evidence="8">Blood</tissue>
    </source>
</reference>
<dbReference type="InterPro" id="IPR029058">
    <property type="entry name" value="AB_hydrolase_fold"/>
</dbReference>
<dbReference type="InterPro" id="IPR013094">
    <property type="entry name" value="AB_hydrolase_3"/>
</dbReference>
<keyword evidence="2" id="KW-0378">Hydrolase</keyword>
<dbReference type="SUPFAM" id="SSF53474">
    <property type="entry name" value="alpha/beta-Hydrolases"/>
    <property type="match status" value="1"/>
</dbReference>
<protein>
    <recommendedName>
        <fullName evidence="7">Alpha/beta hydrolase fold-3 domain-containing protein</fullName>
    </recommendedName>
</protein>
<keyword evidence="9" id="KW-1185">Reference proteome</keyword>
<dbReference type="PROSITE" id="PS01174">
    <property type="entry name" value="LIPASE_GDXG_SER"/>
    <property type="match status" value="1"/>
</dbReference>
<feature type="domain" description="Alpha/beta hydrolase fold-3" evidence="7">
    <location>
        <begin position="107"/>
        <end position="258"/>
    </location>
</feature>
<dbReference type="EMBL" id="WNYA01000003">
    <property type="protein sequence ID" value="KAG8580985.1"/>
    <property type="molecule type" value="Genomic_DNA"/>
</dbReference>
<feature type="active site" evidence="4">
    <location>
        <position position="372"/>
    </location>
</feature>
<gene>
    <name evidence="8" type="ORF">GDO81_007509</name>
</gene>
<evidence type="ECO:0000256" key="6">
    <source>
        <dbReference type="SAM" id="SignalP"/>
    </source>
</evidence>
<evidence type="ECO:0000256" key="2">
    <source>
        <dbReference type="ARBA" id="ARBA00022801"/>
    </source>
</evidence>
<comment type="caution">
    <text evidence="8">The sequence shown here is derived from an EMBL/GenBank/DDBJ whole genome shotgun (WGS) entry which is preliminary data.</text>
</comment>
<dbReference type="Gene3D" id="3.40.50.1820">
    <property type="entry name" value="alpha/beta hydrolase"/>
    <property type="match status" value="1"/>
</dbReference>
<feature type="chain" id="PRO_5044715744" description="Alpha/beta hydrolase fold-3 domain-containing protein" evidence="6">
    <location>
        <begin position="17"/>
        <end position="402"/>
    </location>
</feature>
<dbReference type="EMBL" id="WNYA01000003">
    <property type="protein sequence ID" value="KAG8580986.1"/>
    <property type="molecule type" value="Genomic_DNA"/>
</dbReference>
<feature type="domain" description="Alpha/beta hydrolase fold-3" evidence="7">
    <location>
        <begin position="311"/>
        <end position="374"/>
    </location>
</feature>
<dbReference type="GO" id="GO:0052689">
    <property type="term" value="F:carboxylic ester hydrolase activity"/>
    <property type="evidence" value="ECO:0007669"/>
    <property type="project" value="InterPro"/>
</dbReference>
<keyword evidence="6" id="KW-0732">Signal</keyword>
<evidence type="ECO:0000256" key="3">
    <source>
        <dbReference type="ARBA" id="ARBA00023157"/>
    </source>
</evidence>
<dbReference type="AlphaFoldDB" id="A0AAV7C8L9"/>
<proteinExistence type="inferred from homology"/>
<comment type="similarity">
    <text evidence="1">Belongs to the 'GDXG' lipolytic enzyme family.</text>
</comment>
<organism evidence="8 9">
    <name type="scientific">Engystomops pustulosus</name>
    <name type="common">Tungara frog</name>
    <name type="synonym">Physalaemus pustulosus</name>
    <dbReference type="NCBI Taxonomy" id="76066"/>
    <lineage>
        <taxon>Eukaryota</taxon>
        <taxon>Metazoa</taxon>
        <taxon>Chordata</taxon>
        <taxon>Craniata</taxon>
        <taxon>Vertebrata</taxon>
        <taxon>Euteleostomi</taxon>
        <taxon>Amphibia</taxon>
        <taxon>Batrachia</taxon>
        <taxon>Anura</taxon>
        <taxon>Neobatrachia</taxon>
        <taxon>Hyloidea</taxon>
        <taxon>Leptodactylidae</taxon>
        <taxon>Leiuperinae</taxon>
        <taxon>Engystomops</taxon>
    </lineage>
</organism>
<dbReference type="InterPro" id="IPR050300">
    <property type="entry name" value="GDXG_lipolytic_enzyme"/>
</dbReference>
<dbReference type="GO" id="GO:0016020">
    <property type="term" value="C:membrane"/>
    <property type="evidence" value="ECO:0007669"/>
    <property type="project" value="InterPro"/>
</dbReference>
<evidence type="ECO:0000313" key="9">
    <source>
        <dbReference type="Proteomes" id="UP000824782"/>
    </source>
</evidence>
<evidence type="ECO:0000259" key="7">
    <source>
        <dbReference type="Pfam" id="PF07859"/>
    </source>
</evidence>
<sequence length="402" mass="46012">MASKSLCFVLLSALVAYYIYKPLPDNIEEKWKTMMLDATFRSLGHLATLAEMFGIKHYMDVMMLLTYAEHTEPASDNNVIITDTSFSDVPVRLYIPKGQSSTLRRAIMFIHGGGWCLGSATMKPYDQLSKQSSHKLNAVVVSINYRLAPKFHFPIQYDDVYKVVKFFMQEKVLEKYSVDPKRIAVSGDSAGGNLAAAVAQMLLHDPEVKVKFKIEMLIYPVLQALDLSTPSYQDNAFMPLLSRTLMVRFWSEYFTTDRSLFEAMMSNKHIPSQDAHLFKNVNWSSLLPEDLKKNHVHSIPDSQNTMFLKKYPGLLDVRASPLLAEDEKLVGLPLTYVITCMYDVLRDDGVMYVSRLRNAGVQVVHEHYDTFHGILLMTNWPFHFSIADHIVDKYLKWLDNNL</sequence>
<keyword evidence="3" id="KW-1015">Disulfide bond</keyword>
<evidence type="ECO:0000256" key="5">
    <source>
        <dbReference type="PROSITE-ProRule" id="PRU10038"/>
    </source>
</evidence>
<feature type="active site" evidence="4">
    <location>
        <position position="343"/>
    </location>
</feature>
<evidence type="ECO:0000256" key="1">
    <source>
        <dbReference type="ARBA" id="ARBA00010515"/>
    </source>
</evidence>
<dbReference type="InterPro" id="IPR033140">
    <property type="entry name" value="Lipase_GDXG_put_SER_AS"/>
</dbReference>
<dbReference type="Pfam" id="PF07859">
    <property type="entry name" value="Abhydrolase_3"/>
    <property type="match status" value="2"/>
</dbReference>
<dbReference type="PIRSF" id="PIRSF037251">
    <property type="entry name" value="Arylacetamide_deacetylase"/>
    <property type="match status" value="1"/>
</dbReference>
<feature type="active site" evidence="4 5">
    <location>
        <position position="189"/>
    </location>
</feature>
<accession>A0AAV7C8L9</accession>
<name>A0AAV7C8L9_ENGPU</name>
<dbReference type="Proteomes" id="UP000824782">
    <property type="component" value="Unassembled WGS sequence"/>
</dbReference>
<evidence type="ECO:0000313" key="8">
    <source>
        <dbReference type="EMBL" id="KAG8580986.1"/>
    </source>
</evidence>
<dbReference type="PANTHER" id="PTHR48081">
    <property type="entry name" value="AB HYDROLASE SUPERFAMILY PROTEIN C4A8.06C"/>
    <property type="match status" value="1"/>
</dbReference>
<evidence type="ECO:0000256" key="4">
    <source>
        <dbReference type="PIRSR" id="PIRSR037251-1"/>
    </source>
</evidence>